<dbReference type="PROSITE" id="PS00674">
    <property type="entry name" value="AAA"/>
    <property type="match status" value="1"/>
</dbReference>
<evidence type="ECO:0000313" key="5">
    <source>
        <dbReference type="EMBL" id="GHO92639.1"/>
    </source>
</evidence>
<dbReference type="InterPro" id="IPR000642">
    <property type="entry name" value="Peptidase_M41"/>
</dbReference>
<protein>
    <submittedName>
        <fullName evidence="5">ATPase</fullName>
    </submittedName>
</protein>
<evidence type="ECO:0000256" key="3">
    <source>
        <dbReference type="SAM" id="Phobius"/>
    </source>
</evidence>
<feature type="region of interest" description="Disordered" evidence="2">
    <location>
        <begin position="590"/>
        <end position="651"/>
    </location>
</feature>
<dbReference type="InterPro" id="IPR003593">
    <property type="entry name" value="AAA+_ATPase"/>
</dbReference>
<organism evidence="5 6">
    <name type="scientific">Reticulibacter mediterranei</name>
    <dbReference type="NCBI Taxonomy" id="2778369"/>
    <lineage>
        <taxon>Bacteria</taxon>
        <taxon>Bacillati</taxon>
        <taxon>Chloroflexota</taxon>
        <taxon>Ktedonobacteria</taxon>
        <taxon>Ktedonobacterales</taxon>
        <taxon>Reticulibacteraceae</taxon>
        <taxon>Reticulibacter</taxon>
    </lineage>
</organism>
<name>A0A8J3IC14_9CHLR</name>
<dbReference type="InterPro" id="IPR027417">
    <property type="entry name" value="P-loop_NTPase"/>
</dbReference>
<dbReference type="GO" id="GO:0005524">
    <property type="term" value="F:ATP binding"/>
    <property type="evidence" value="ECO:0007669"/>
    <property type="project" value="UniProtKB-KW"/>
</dbReference>
<dbReference type="Pfam" id="PF00004">
    <property type="entry name" value="AAA"/>
    <property type="match status" value="1"/>
</dbReference>
<dbReference type="FunFam" id="3.40.50.300:FF:002568">
    <property type="entry name" value="Cell division protein (FtsH)"/>
    <property type="match status" value="1"/>
</dbReference>
<keyword evidence="6" id="KW-1185">Reference proteome</keyword>
<feature type="transmembrane region" description="Helical" evidence="3">
    <location>
        <begin position="62"/>
        <end position="85"/>
    </location>
</feature>
<dbReference type="GO" id="GO:0004176">
    <property type="term" value="F:ATP-dependent peptidase activity"/>
    <property type="evidence" value="ECO:0007669"/>
    <property type="project" value="InterPro"/>
</dbReference>
<keyword evidence="3" id="KW-0472">Membrane</keyword>
<dbReference type="SMART" id="SM00382">
    <property type="entry name" value="AAA"/>
    <property type="match status" value="1"/>
</dbReference>
<feature type="transmembrane region" description="Helical" evidence="3">
    <location>
        <begin position="32"/>
        <end position="50"/>
    </location>
</feature>
<evidence type="ECO:0000256" key="2">
    <source>
        <dbReference type="SAM" id="MobiDB-lite"/>
    </source>
</evidence>
<dbReference type="GO" id="GO:0005886">
    <property type="term" value="C:plasma membrane"/>
    <property type="evidence" value="ECO:0007669"/>
    <property type="project" value="TreeGrafter"/>
</dbReference>
<dbReference type="GO" id="GO:0016887">
    <property type="term" value="F:ATP hydrolysis activity"/>
    <property type="evidence" value="ECO:0007669"/>
    <property type="project" value="InterPro"/>
</dbReference>
<dbReference type="InterPro" id="IPR003959">
    <property type="entry name" value="ATPase_AAA_core"/>
</dbReference>
<gene>
    <name evidence="5" type="ORF">KSF_026870</name>
</gene>
<sequence>MANEETKKKPNDLDKSIDLGLDQFGRFARTRWFLLVILAIVIWYSIVYMVPQLRPPTPSVLFQVILQISFALIFVGVQFFMWFFLMGRPRMYWVLPGETGVNFDDYKGNPEVLEAARRIVSLVTGVKEFEKMGGKPVRGLLLSGPPGTGKSYLAQCISTEAGVPFGYISAASLRGIFMGMDVLAIKNVYNKARRFAREYGGCIVFMDELDAIGASRAAGATMGMGMGGMMGGMGNGTGGLNELLMQLDPPNIDTGWFKKLLRLLGLYHGRAQTHPVLTIGATNIPETLDTALLRPGRFDRKIHVAPPTDKYRPEVVQYYLDKVKHDPNISIAAISQRLVEYTPVRIKHVINEAVIIAHFDDRETITYKDITEAQDVEEYGLRQESELTPVERRRLAYHEAGHTVASYYLMDRYFPAYVTLHMRGDVAGAAAFAHQRPKETIITHNKQDILADIQISMASRAAEELFLDVNLSGVTGDFASATREATLYITAFGMDGTFTSALAFSNTNPLTGGNPFALPGVAERTEKLLQSQFEAVKQLFRDHSEAVIAVAEALIERNELVAEEIKQLIDEGDARRVARRVISEFEPLLEAGRNGNGSNGHALVNGHNNGKGALPAPRVDSSPLNSVEGTNSPLMEHDNEPPQATGDNPYL</sequence>
<dbReference type="PANTHER" id="PTHR23076">
    <property type="entry name" value="METALLOPROTEASE M41 FTSH"/>
    <property type="match status" value="1"/>
</dbReference>
<dbReference type="Proteomes" id="UP000597444">
    <property type="component" value="Unassembled WGS sequence"/>
</dbReference>
<dbReference type="GO" id="GO:0004222">
    <property type="term" value="F:metalloendopeptidase activity"/>
    <property type="evidence" value="ECO:0007669"/>
    <property type="project" value="InterPro"/>
</dbReference>
<dbReference type="GO" id="GO:0030163">
    <property type="term" value="P:protein catabolic process"/>
    <property type="evidence" value="ECO:0007669"/>
    <property type="project" value="TreeGrafter"/>
</dbReference>
<feature type="compositionally biased region" description="Polar residues" evidence="2">
    <location>
        <begin position="622"/>
        <end position="633"/>
    </location>
</feature>
<comment type="caution">
    <text evidence="5">The sequence shown here is derived from an EMBL/GenBank/DDBJ whole genome shotgun (WGS) entry which is preliminary data.</text>
</comment>
<dbReference type="EMBL" id="BNJK01000001">
    <property type="protein sequence ID" value="GHO92639.1"/>
    <property type="molecule type" value="Genomic_DNA"/>
</dbReference>
<keyword evidence="1" id="KW-0067">ATP-binding</keyword>
<evidence type="ECO:0000313" key="6">
    <source>
        <dbReference type="Proteomes" id="UP000597444"/>
    </source>
</evidence>
<evidence type="ECO:0000256" key="1">
    <source>
        <dbReference type="RuleBase" id="RU003651"/>
    </source>
</evidence>
<dbReference type="GO" id="GO:0006508">
    <property type="term" value="P:proteolysis"/>
    <property type="evidence" value="ECO:0007669"/>
    <property type="project" value="InterPro"/>
</dbReference>
<dbReference type="InterPro" id="IPR003960">
    <property type="entry name" value="ATPase_AAA_CS"/>
</dbReference>
<dbReference type="PANTHER" id="PTHR23076:SF97">
    <property type="entry name" value="ATP-DEPENDENT ZINC METALLOPROTEASE YME1L1"/>
    <property type="match status" value="1"/>
</dbReference>
<dbReference type="InterPro" id="IPR037219">
    <property type="entry name" value="Peptidase_M41-like"/>
</dbReference>
<dbReference type="Pfam" id="PF01434">
    <property type="entry name" value="Peptidase_M41"/>
    <property type="match status" value="1"/>
</dbReference>
<evidence type="ECO:0000259" key="4">
    <source>
        <dbReference type="SMART" id="SM00382"/>
    </source>
</evidence>
<accession>A0A8J3IC14</accession>
<dbReference type="SUPFAM" id="SSF140990">
    <property type="entry name" value="FtsH protease domain-like"/>
    <property type="match status" value="1"/>
</dbReference>
<feature type="domain" description="AAA+ ATPase" evidence="4">
    <location>
        <begin position="136"/>
        <end position="308"/>
    </location>
</feature>
<dbReference type="Gene3D" id="1.10.8.60">
    <property type="match status" value="1"/>
</dbReference>
<dbReference type="Gene3D" id="1.20.58.760">
    <property type="entry name" value="Peptidase M41"/>
    <property type="match status" value="1"/>
</dbReference>
<keyword evidence="3" id="KW-1133">Transmembrane helix</keyword>
<dbReference type="Gene3D" id="3.40.50.300">
    <property type="entry name" value="P-loop containing nucleotide triphosphate hydrolases"/>
    <property type="match status" value="1"/>
</dbReference>
<proteinExistence type="inferred from homology"/>
<comment type="similarity">
    <text evidence="1">Belongs to the AAA ATPase family.</text>
</comment>
<keyword evidence="1" id="KW-0547">Nucleotide-binding</keyword>
<keyword evidence="3" id="KW-0812">Transmembrane</keyword>
<dbReference type="AlphaFoldDB" id="A0A8J3IC14"/>
<dbReference type="RefSeq" id="WP_220203459.1">
    <property type="nucleotide sequence ID" value="NZ_BNJK01000001.1"/>
</dbReference>
<reference evidence="5" key="1">
    <citation type="submission" date="2020-10" db="EMBL/GenBank/DDBJ databases">
        <title>Taxonomic study of unclassified bacteria belonging to the class Ktedonobacteria.</title>
        <authorList>
            <person name="Yabe S."/>
            <person name="Wang C.M."/>
            <person name="Zheng Y."/>
            <person name="Sakai Y."/>
            <person name="Cavaletti L."/>
            <person name="Monciardini P."/>
            <person name="Donadio S."/>
        </authorList>
    </citation>
    <scope>NUCLEOTIDE SEQUENCE</scope>
    <source>
        <strain evidence="5">ID150040</strain>
    </source>
</reference>
<dbReference type="SUPFAM" id="SSF52540">
    <property type="entry name" value="P-loop containing nucleoside triphosphate hydrolases"/>
    <property type="match status" value="1"/>
</dbReference>